<name>E6QMU5_9ZZZZ</name>
<gene>
    <name evidence="6" type="ORF">CARN6_2048</name>
</gene>
<comment type="caution">
    <text evidence="6">The sequence shown here is derived from an EMBL/GenBank/DDBJ whole genome shotgun (WGS) entry which is preliminary data.</text>
</comment>
<comment type="subcellular location">
    <subcellularLocation>
        <location evidence="1">Membrane</location>
    </subcellularLocation>
</comment>
<feature type="region of interest" description="Disordered" evidence="4">
    <location>
        <begin position="231"/>
        <end position="272"/>
    </location>
</feature>
<evidence type="ECO:0000256" key="3">
    <source>
        <dbReference type="ARBA" id="ARBA00023136"/>
    </source>
</evidence>
<organism evidence="6">
    <name type="scientific">mine drainage metagenome</name>
    <dbReference type="NCBI Taxonomy" id="410659"/>
    <lineage>
        <taxon>unclassified sequences</taxon>
        <taxon>metagenomes</taxon>
        <taxon>ecological metagenomes</taxon>
    </lineage>
</organism>
<dbReference type="GO" id="GO:0009306">
    <property type="term" value="P:protein secretion"/>
    <property type="evidence" value="ECO:0007669"/>
    <property type="project" value="InterPro"/>
</dbReference>
<dbReference type="InterPro" id="IPR050810">
    <property type="entry name" value="Bact_Secretion_Sys_Channel"/>
</dbReference>
<proteinExistence type="predicted"/>
<dbReference type="PANTHER" id="PTHR30332">
    <property type="entry name" value="PROBABLE GENERAL SECRETION PATHWAY PROTEIN D"/>
    <property type="match status" value="1"/>
</dbReference>
<evidence type="ECO:0000256" key="4">
    <source>
        <dbReference type="SAM" id="MobiDB-lite"/>
    </source>
</evidence>
<dbReference type="PROSITE" id="PS51257">
    <property type="entry name" value="PROKAR_LIPOPROTEIN"/>
    <property type="match status" value="1"/>
</dbReference>
<dbReference type="GO" id="GO:0016020">
    <property type="term" value="C:membrane"/>
    <property type="evidence" value="ECO:0007669"/>
    <property type="project" value="UniProtKB-SubCell"/>
</dbReference>
<dbReference type="Pfam" id="PF00263">
    <property type="entry name" value="Secretin"/>
    <property type="match status" value="1"/>
</dbReference>
<evidence type="ECO:0000259" key="5">
    <source>
        <dbReference type="Pfam" id="PF00263"/>
    </source>
</evidence>
<feature type="domain" description="Type II/III secretion system secretin-like" evidence="5">
    <location>
        <begin position="414"/>
        <end position="549"/>
    </location>
</feature>
<accession>E6QMU5</accession>
<evidence type="ECO:0000313" key="6">
    <source>
        <dbReference type="EMBL" id="CBI08566.1"/>
    </source>
</evidence>
<evidence type="ECO:0000256" key="1">
    <source>
        <dbReference type="ARBA" id="ARBA00004370"/>
    </source>
</evidence>
<keyword evidence="2" id="KW-0732">Signal</keyword>
<feature type="compositionally biased region" description="Low complexity" evidence="4">
    <location>
        <begin position="247"/>
        <end position="264"/>
    </location>
</feature>
<sequence length="579" mass="59274">MNIRHRSFAACLAAAVAAMSLSGCAGIAQTRQTQQGIVAAAHRTYQSMPASRHVVETHRTPWLMGEAIKSSKAQPAILDKSVVFKMDVSGWSIKDYAYWLMTHVGVNVNVDQSAEQGSFGASGGAESFAHAPAAIPLPSAPTTKGSASGASSIPSLPSALLSDAMSAGMVDGLAQAPKIFSYTGNLKGFLDRITARQGVYWHYRNSEIAIFRTETRTWTLPSLPIASSSMGSISSSGSTGAGGQTGMAGNADSTLMSTSTSSMGGAAGGAGGAGGGMTSMNTSVAVNYWGSLQQTAQAVAGPGVQIAIDKSFGTLTATGTPPQIERLNTWVQGVDAMLRKQVAIEVHVYNVQITREDNYGLNLGLALSSPSGHSNFKVASAGIPNITSTSSPMTFGANIVGGTLNGTAVAVQALSSLGNVSQVVSRSGVTLNGQMLALQAARVQNYLASSQTTLASTVGSTTALQPGSVTIGFTGTFLPKVVDGRIMIDLNMTLSDLLGITSATSGTSTIQLPNVTTTTFEQSVALKPGQTLVLTGYRQHTAAVTNNGIGSPDFAALGGGVDAQRGDTILAVVISARIL</sequence>
<evidence type="ECO:0000256" key="2">
    <source>
        <dbReference type="ARBA" id="ARBA00022729"/>
    </source>
</evidence>
<dbReference type="AlphaFoldDB" id="E6QMU5"/>
<protein>
    <submittedName>
        <fullName evidence="6">PilN</fullName>
    </submittedName>
</protein>
<dbReference type="InterPro" id="IPR004846">
    <property type="entry name" value="T2SS/T3SS_dom"/>
</dbReference>
<dbReference type="PANTHER" id="PTHR30332:SF24">
    <property type="entry name" value="SECRETIN GSPD-RELATED"/>
    <property type="match status" value="1"/>
</dbReference>
<keyword evidence="3" id="KW-0472">Membrane</keyword>
<reference evidence="6" key="1">
    <citation type="submission" date="2009-10" db="EMBL/GenBank/DDBJ databases">
        <title>Diversity of trophic interactions inside an arsenic-rich microbial ecosystem.</title>
        <authorList>
            <person name="Bertin P.N."/>
            <person name="Heinrich-Salmeron A."/>
            <person name="Pelletier E."/>
            <person name="Goulhen-Chollet F."/>
            <person name="Arsene-Ploetze F."/>
            <person name="Gallien S."/>
            <person name="Calteau A."/>
            <person name="Vallenet D."/>
            <person name="Casiot C."/>
            <person name="Chane-Woon-Ming B."/>
            <person name="Giloteaux L."/>
            <person name="Barakat M."/>
            <person name="Bonnefoy V."/>
            <person name="Bruneel O."/>
            <person name="Chandler M."/>
            <person name="Cleiss J."/>
            <person name="Duran R."/>
            <person name="Elbaz-Poulichet F."/>
            <person name="Fonknechten N."/>
            <person name="Lauga B."/>
            <person name="Mornico D."/>
            <person name="Ortet P."/>
            <person name="Schaeffer C."/>
            <person name="Siguier P."/>
            <person name="Alexander Thil Smith A."/>
            <person name="Van Dorsselaer A."/>
            <person name="Weissenbach J."/>
            <person name="Medigue C."/>
            <person name="Le Paslier D."/>
        </authorList>
    </citation>
    <scope>NUCLEOTIDE SEQUENCE</scope>
</reference>
<dbReference type="EMBL" id="CABQ01000240">
    <property type="protein sequence ID" value="CBI08566.1"/>
    <property type="molecule type" value="Genomic_DNA"/>
</dbReference>